<feature type="compositionally biased region" description="Low complexity" evidence="1">
    <location>
        <begin position="50"/>
        <end position="66"/>
    </location>
</feature>
<feature type="region of interest" description="Disordered" evidence="1">
    <location>
        <begin position="50"/>
        <end position="81"/>
    </location>
</feature>
<comment type="caution">
    <text evidence="3">The sequence shown here is derived from an EMBL/GenBank/DDBJ whole genome shotgun (WGS) entry which is preliminary data.</text>
</comment>
<feature type="region of interest" description="Disordered" evidence="1">
    <location>
        <begin position="104"/>
        <end position="140"/>
    </location>
</feature>
<dbReference type="PROSITE" id="PS00028">
    <property type="entry name" value="ZINC_FINGER_C2H2_1"/>
    <property type="match status" value="1"/>
</dbReference>
<protein>
    <recommendedName>
        <fullName evidence="2">C2H2-type domain-containing protein</fullName>
    </recommendedName>
</protein>
<name>A0AAE0M555_9PEZI</name>
<feature type="compositionally biased region" description="Basic and acidic residues" evidence="1">
    <location>
        <begin position="366"/>
        <end position="379"/>
    </location>
</feature>
<dbReference type="SMART" id="SM00355">
    <property type="entry name" value="ZnF_C2H2"/>
    <property type="match status" value="2"/>
</dbReference>
<evidence type="ECO:0000313" key="3">
    <source>
        <dbReference type="EMBL" id="KAK3318259.1"/>
    </source>
</evidence>
<dbReference type="EMBL" id="JAUEDM010000004">
    <property type="protein sequence ID" value="KAK3318259.1"/>
    <property type="molecule type" value="Genomic_DNA"/>
</dbReference>
<dbReference type="Proteomes" id="UP001283341">
    <property type="component" value="Unassembled WGS sequence"/>
</dbReference>
<dbReference type="AlphaFoldDB" id="A0AAE0M555"/>
<keyword evidence="4" id="KW-1185">Reference proteome</keyword>
<gene>
    <name evidence="3" type="ORF">B0H66DRAFT_602854</name>
</gene>
<organism evidence="3 4">
    <name type="scientific">Apodospora peruviana</name>
    <dbReference type="NCBI Taxonomy" id="516989"/>
    <lineage>
        <taxon>Eukaryota</taxon>
        <taxon>Fungi</taxon>
        <taxon>Dikarya</taxon>
        <taxon>Ascomycota</taxon>
        <taxon>Pezizomycotina</taxon>
        <taxon>Sordariomycetes</taxon>
        <taxon>Sordariomycetidae</taxon>
        <taxon>Sordariales</taxon>
        <taxon>Lasiosphaeriaceae</taxon>
        <taxon>Apodospora</taxon>
    </lineage>
</organism>
<reference evidence="3" key="1">
    <citation type="journal article" date="2023" name="Mol. Phylogenet. Evol.">
        <title>Genome-scale phylogeny and comparative genomics of the fungal order Sordariales.</title>
        <authorList>
            <person name="Hensen N."/>
            <person name="Bonometti L."/>
            <person name="Westerberg I."/>
            <person name="Brannstrom I.O."/>
            <person name="Guillou S."/>
            <person name="Cros-Aarteil S."/>
            <person name="Calhoun S."/>
            <person name="Haridas S."/>
            <person name="Kuo A."/>
            <person name="Mondo S."/>
            <person name="Pangilinan J."/>
            <person name="Riley R."/>
            <person name="LaButti K."/>
            <person name="Andreopoulos B."/>
            <person name="Lipzen A."/>
            <person name="Chen C."/>
            <person name="Yan M."/>
            <person name="Daum C."/>
            <person name="Ng V."/>
            <person name="Clum A."/>
            <person name="Steindorff A."/>
            <person name="Ohm R.A."/>
            <person name="Martin F."/>
            <person name="Silar P."/>
            <person name="Natvig D.O."/>
            <person name="Lalanne C."/>
            <person name="Gautier V."/>
            <person name="Ament-Velasquez S.L."/>
            <person name="Kruys A."/>
            <person name="Hutchinson M.I."/>
            <person name="Powell A.J."/>
            <person name="Barry K."/>
            <person name="Miller A.N."/>
            <person name="Grigoriev I.V."/>
            <person name="Debuchy R."/>
            <person name="Gladieux P."/>
            <person name="Hiltunen Thoren M."/>
            <person name="Johannesson H."/>
        </authorList>
    </citation>
    <scope>NUCLEOTIDE SEQUENCE</scope>
    <source>
        <strain evidence="3">CBS 118394</strain>
    </source>
</reference>
<sequence>MARKEDSIKSLLNQYSVPEAISILRTLSPLLIDEGKAFLSYLESEASRPSSRLSTSTWSSNHSVTSFTLDRPSSGMSGASSIAESTHSNFISESGHVSRLSNQLTIAPGQPPQRKGNNRSASAHRVSKQHKPSTPSPLLSPKAASLECPFCSEVKIPSSIARKADLKRHFKQFHQNNVQWICPERGCYMGFDWKNAFDVHLKKAHRKSQHASEDVIVKLCPQVVFACGFSNCRLVFEANDEDDAEKTAQNYFNHVVKHFDDNLMDLSWEYSVRFRNLMRQRAVDIHWKDRKKGGPQELIWQPHNSSVLRKMLEARHFPDIPLLVQWAVYLGSMPFCEPHSPVPRFPANISLPRRDQCTLVTSSHGPAHDRPADSQRHPPMDAPVVPQPTSILVSQHRENIPTNENFNEPQQTVTDPTEYFDGVVTEGLTAGLMSPQAFDFSSTPFSVPHHHHHHHHHQQNGGLLPQLSHHDQTTAIFGTNNGGGAPSIIYTHMGPATTQQQLEDSTSPMDMTALQSPHLRQSVFGYDHHNGGAASSSAATGYRPVTPAHHHILTQQTQQAQEEGYHNHTSMMSPETLPTIDSISMDIDN</sequence>
<dbReference type="InterPro" id="IPR013087">
    <property type="entry name" value="Znf_C2H2_type"/>
</dbReference>
<feature type="domain" description="C2H2-type" evidence="2">
    <location>
        <begin position="182"/>
        <end position="205"/>
    </location>
</feature>
<reference evidence="3" key="2">
    <citation type="submission" date="2023-06" db="EMBL/GenBank/DDBJ databases">
        <authorList>
            <consortium name="Lawrence Berkeley National Laboratory"/>
            <person name="Haridas S."/>
            <person name="Hensen N."/>
            <person name="Bonometti L."/>
            <person name="Westerberg I."/>
            <person name="Brannstrom I.O."/>
            <person name="Guillou S."/>
            <person name="Cros-Aarteil S."/>
            <person name="Calhoun S."/>
            <person name="Kuo A."/>
            <person name="Mondo S."/>
            <person name="Pangilinan J."/>
            <person name="Riley R."/>
            <person name="Labutti K."/>
            <person name="Andreopoulos B."/>
            <person name="Lipzen A."/>
            <person name="Chen C."/>
            <person name="Yanf M."/>
            <person name="Daum C."/>
            <person name="Ng V."/>
            <person name="Clum A."/>
            <person name="Steindorff A."/>
            <person name="Ohm R."/>
            <person name="Martin F."/>
            <person name="Silar P."/>
            <person name="Natvig D."/>
            <person name="Lalanne C."/>
            <person name="Gautier V."/>
            <person name="Ament-Velasquez S.L."/>
            <person name="Kruys A."/>
            <person name="Hutchinson M.I."/>
            <person name="Powell A.J."/>
            <person name="Barry K."/>
            <person name="Miller A.N."/>
            <person name="Grigoriev I.V."/>
            <person name="Debuchy R."/>
            <person name="Gladieux P."/>
            <person name="Thoren M.H."/>
            <person name="Johannesson H."/>
        </authorList>
    </citation>
    <scope>NUCLEOTIDE SEQUENCE</scope>
    <source>
        <strain evidence="3">CBS 118394</strain>
    </source>
</reference>
<feature type="region of interest" description="Disordered" evidence="1">
    <location>
        <begin position="359"/>
        <end position="380"/>
    </location>
</feature>
<feature type="region of interest" description="Disordered" evidence="1">
    <location>
        <begin position="560"/>
        <end position="589"/>
    </location>
</feature>
<feature type="compositionally biased region" description="Polar residues" evidence="1">
    <location>
        <begin position="560"/>
        <end position="573"/>
    </location>
</feature>
<dbReference type="Gene3D" id="3.30.160.60">
    <property type="entry name" value="Classic Zinc Finger"/>
    <property type="match status" value="1"/>
</dbReference>
<proteinExistence type="predicted"/>
<evidence type="ECO:0000256" key="1">
    <source>
        <dbReference type="SAM" id="MobiDB-lite"/>
    </source>
</evidence>
<accession>A0AAE0M555</accession>
<evidence type="ECO:0000313" key="4">
    <source>
        <dbReference type="Proteomes" id="UP001283341"/>
    </source>
</evidence>
<evidence type="ECO:0000259" key="2">
    <source>
        <dbReference type="PROSITE" id="PS00028"/>
    </source>
</evidence>